<gene>
    <name evidence="1" type="ORF">SNE40_007117</name>
</gene>
<protein>
    <submittedName>
        <fullName evidence="1">Uncharacterized protein</fullName>
    </submittedName>
</protein>
<comment type="caution">
    <text evidence="1">The sequence shown here is derived from an EMBL/GenBank/DDBJ whole genome shotgun (WGS) entry which is preliminary data.</text>
</comment>
<sequence length="295" mass="34008">MNFDVREEGIYTLLCYLELHPLKWVEILSPVYTNCKIQCYGGPTQLQAISKKCPPLAVAIAKKKIEGEYFATSNSIDFPVVEISDSMGWDSAPVKRELRQLQWTISSTTGGPMKSGVMVEFCDLGFHFRSPGDLTDDELDNILDFLHHRVTKQEKNELFQLDLLSEALRSVSFKSYWMCADDGDQVRSDKLKTSIEEFFDAETKDIEDGMNERTVDMPQSTVLDQLLCDIRQFYNLYGKEHTLTGRVIARIFHGIGSPCFPVETWCRVRRFWRSHLHIDFNLCLKISSQELIKIR</sequence>
<dbReference type="EMBL" id="JAZGQO010000006">
    <property type="protein sequence ID" value="KAK6184703.1"/>
    <property type="molecule type" value="Genomic_DNA"/>
</dbReference>
<accession>A0AAN8K403</accession>
<dbReference type="Proteomes" id="UP001347796">
    <property type="component" value="Unassembled WGS sequence"/>
</dbReference>
<dbReference type="AlphaFoldDB" id="A0AAN8K403"/>
<evidence type="ECO:0000313" key="2">
    <source>
        <dbReference type="Proteomes" id="UP001347796"/>
    </source>
</evidence>
<evidence type="ECO:0000313" key="1">
    <source>
        <dbReference type="EMBL" id="KAK6184703.1"/>
    </source>
</evidence>
<proteinExistence type="predicted"/>
<keyword evidence="2" id="KW-1185">Reference proteome</keyword>
<name>A0AAN8K403_PATCE</name>
<organism evidence="1 2">
    <name type="scientific">Patella caerulea</name>
    <name type="common">Rayed Mediterranean limpet</name>
    <dbReference type="NCBI Taxonomy" id="87958"/>
    <lineage>
        <taxon>Eukaryota</taxon>
        <taxon>Metazoa</taxon>
        <taxon>Spiralia</taxon>
        <taxon>Lophotrochozoa</taxon>
        <taxon>Mollusca</taxon>
        <taxon>Gastropoda</taxon>
        <taxon>Patellogastropoda</taxon>
        <taxon>Patelloidea</taxon>
        <taxon>Patellidae</taxon>
        <taxon>Patella</taxon>
    </lineage>
</organism>
<reference evidence="1 2" key="1">
    <citation type="submission" date="2024-01" db="EMBL/GenBank/DDBJ databases">
        <title>The genome of the rayed Mediterranean limpet Patella caerulea (Linnaeus, 1758).</title>
        <authorList>
            <person name="Anh-Thu Weber A."/>
            <person name="Halstead-Nussloch G."/>
        </authorList>
    </citation>
    <scope>NUCLEOTIDE SEQUENCE [LARGE SCALE GENOMIC DNA]</scope>
    <source>
        <strain evidence="1">AATW-2023a</strain>
        <tissue evidence="1">Whole specimen</tissue>
    </source>
</reference>